<evidence type="ECO:0000259" key="3">
    <source>
        <dbReference type="PROSITE" id="PS51186"/>
    </source>
</evidence>
<evidence type="ECO:0000256" key="1">
    <source>
        <dbReference type="ARBA" id="ARBA00022679"/>
    </source>
</evidence>
<sequence>MNIKQINAEDALPVRHQVLWPEKPIEFCCVDEDATGIHFGVYLDQRLVSVASIYIDGAQARLRKFATLNDYQGKGIGSALIEYVLTYLREYRIQYLWCDARESAGSFYQRLGFKAFGERFFKSSVPYFKMGLVL</sequence>
<dbReference type="PROSITE" id="PS51186">
    <property type="entry name" value="GNAT"/>
    <property type="match status" value="1"/>
</dbReference>
<dbReference type="EMBL" id="NDXW01000001">
    <property type="protein sequence ID" value="RDH45329.1"/>
    <property type="molecule type" value="Genomic_DNA"/>
</dbReference>
<keyword evidence="2" id="KW-0012">Acyltransferase</keyword>
<reference evidence="4 5" key="1">
    <citation type="submission" date="2017-04" db="EMBL/GenBank/DDBJ databases">
        <title>Draft genome sequence of Zooshikella ganghwensis VG4 isolated from Red Sea sediments.</title>
        <authorList>
            <person name="Rehman Z."/>
            <person name="Alam I."/>
            <person name="Kamau A."/>
            <person name="Bajic V."/>
            <person name="Leiknes T."/>
        </authorList>
    </citation>
    <scope>NUCLEOTIDE SEQUENCE [LARGE SCALE GENOMIC DNA]</scope>
    <source>
        <strain evidence="4 5">VG4</strain>
    </source>
</reference>
<keyword evidence="1 4" id="KW-0808">Transferase</keyword>
<gene>
    <name evidence="4" type="ORF">B9G39_18780</name>
</gene>
<dbReference type="GO" id="GO:0016747">
    <property type="term" value="F:acyltransferase activity, transferring groups other than amino-acyl groups"/>
    <property type="evidence" value="ECO:0007669"/>
    <property type="project" value="InterPro"/>
</dbReference>
<evidence type="ECO:0000313" key="5">
    <source>
        <dbReference type="Proteomes" id="UP000257039"/>
    </source>
</evidence>
<dbReference type="InterPro" id="IPR050680">
    <property type="entry name" value="YpeA/RimI_acetyltransf"/>
</dbReference>
<dbReference type="CDD" id="cd04301">
    <property type="entry name" value="NAT_SF"/>
    <property type="match status" value="1"/>
</dbReference>
<evidence type="ECO:0000256" key="2">
    <source>
        <dbReference type="ARBA" id="ARBA00023315"/>
    </source>
</evidence>
<dbReference type="RefSeq" id="WP_094788307.1">
    <property type="nucleotide sequence ID" value="NZ_NDXW01000001.1"/>
</dbReference>
<feature type="domain" description="N-acetyltransferase" evidence="3">
    <location>
        <begin position="1"/>
        <end position="134"/>
    </location>
</feature>
<comment type="caution">
    <text evidence="4">The sequence shown here is derived from an EMBL/GenBank/DDBJ whole genome shotgun (WGS) entry which is preliminary data.</text>
</comment>
<dbReference type="AlphaFoldDB" id="A0A4P9VRB4"/>
<dbReference type="Pfam" id="PF13673">
    <property type="entry name" value="Acetyltransf_10"/>
    <property type="match status" value="1"/>
</dbReference>
<accession>A0A4P9VRB4</accession>
<evidence type="ECO:0000313" key="4">
    <source>
        <dbReference type="EMBL" id="RDH45329.1"/>
    </source>
</evidence>
<organism evidence="4 5">
    <name type="scientific">Zooshikella ganghwensis</name>
    <dbReference type="NCBI Taxonomy" id="202772"/>
    <lineage>
        <taxon>Bacteria</taxon>
        <taxon>Pseudomonadati</taxon>
        <taxon>Pseudomonadota</taxon>
        <taxon>Gammaproteobacteria</taxon>
        <taxon>Oceanospirillales</taxon>
        <taxon>Zooshikellaceae</taxon>
        <taxon>Zooshikella</taxon>
    </lineage>
</organism>
<dbReference type="PANTHER" id="PTHR43420">
    <property type="entry name" value="ACETYLTRANSFERASE"/>
    <property type="match status" value="1"/>
</dbReference>
<protein>
    <submittedName>
        <fullName evidence="4">GNAT family N-acetyltransferase</fullName>
    </submittedName>
</protein>
<dbReference type="SUPFAM" id="SSF55729">
    <property type="entry name" value="Acyl-CoA N-acyltransferases (Nat)"/>
    <property type="match status" value="1"/>
</dbReference>
<dbReference type="PANTHER" id="PTHR43420:SF42">
    <property type="entry name" value="N-ACETYLTRANSFERASE DOMAIN-CONTAINING PROTEIN"/>
    <property type="match status" value="1"/>
</dbReference>
<dbReference type="Gene3D" id="3.40.630.30">
    <property type="match status" value="1"/>
</dbReference>
<keyword evidence="5" id="KW-1185">Reference proteome</keyword>
<dbReference type="Proteomes" id="UP000257039">
    <property type="component" value="Unassembled WGS sequence"/>
</dbReference>
<name>A0A4P9VRB4_9GAMM</name>
<dbReference type="InterPro" id="IPR000182">
    <property type="entry name" value="GNAT_dom"/>
</dbReference>
<proteinExistence type="predicted"/>
<dbReference type="InterPro" id="IPR016181">
    <property type="entry name" value="Acyl_CoA_acyltransferase"/>
</dbReference>